<dbReference type="RefSeq" id="WP_008424937.1">
    <property type="nucleotide sequence ID" value="NZ_AOIA01000127.1"/>
</dbReference>
<dbReference type="SUPFAM" id="SSF53448">
    <property type="entry name" value="Nucleotide-diphospho-sugar transferases"/>
    <property type="match status" value="1"/>
</dbReference>
<dbReference type="Gene3D" id="3.90.550.10">
    <property type="entry name" value="Spore Coat Polysaccharide Biosynthesis Protein SpsA, Chain A"/>
    <property type="match status" value="1"/>
</dbReference>
<reference evidence="1 2" key="1">
    <citation type="journal article" date="2014" name="PLoS Genet.">
        <title>Phylogenetically driven sequencing of extremely halophilic archaea reveals strategies for static and dynamic osmo-response.</title>
        <authorList>
            <person name="Becker E.A."/>
            <person name="Seitzer P.M."/>
            <person name="Tritt A."/>
            <person name="Larsen D."/>
            <person name="Krusor M."/>
            <person name="Yao A.I."/>
            <person name="Wu D."/>
            <person name="Madern D."/>
            <person name="Eisen J.A."/>
            <person name="Darling A.E."/>
            <person name="Facciotti M.T."/>
        </authorList>
    </citation>
    <scope>NUCLEOTIDE SEQUENCE [LARGE SCALE GENOMIC DNA]</scope>
    <source>
        <strain evidence="1 2">DSM 18795</strain>
    </source>
</reference>
<proteinExistence type="predicted"/>
<accession>L9X271</accession>
<dbReference type="OrthoDB" id="204927at2157"/>
<name>L9X271_9EURY</name>
<dbReference type="EMBL" id="AOIA01000127">
    <property type="protein sequence ID" value="ELY55825.1"/>
    <property type="molecule type" value="Genomic_DNA"/>
</dbReference>
<dbReference type="Proteomes" id="UP000011531">
    <property type="component" value="Unassembled WGS sequence"/>
</dbReference>
<sequence>MTEGVLYIASGKPFVKEAAVSAARLREFMPHTPVAIVTDVAGVKTEGTPFDQVIQADDSDRDFGDQIRYLEKTPFDRTLCLDTDIYLDASVEDVFEVLDAFDIAAAHNQDGSAYEVSGVPDAFPEYNTGVVAYRMSPPFRTFLEEWRDYYTELASGENSQNQPAFRKALYESELRVATLPSEYNTMVRYPGHAKGPVKMFHGRLLDINSPGAGKYIDVPKAAAIINSTEQHRTWTLLGGLQLHTDKRDSPLHKYRLRAQEHGIREATRRAISKIRSRTTSE</sequence>
<dbReference type="AlphaFoldDB" id="L9X271"/>
<keyword evidence="2" id="KW-1185">Reference proteome</keyword>
<protein>
    <recommendedName>
        <fullName evidence="3">Nucleotide-diphospho-sugar transferase domain-containing protein</fullName>
    </recommendedName>
</protein>
<dbReference type="InterPro" id="IPR029044">
    <property type="entry name" value="Nucleotide-diphossugar_trans"/>
</dbReference>
<organism evidence="1 2">
    <name type="scientific">Natronococcus jeotgali DSM 18795</name>
    <dbReference type="NCBI Taxonomy" id="1227498"/>
    <lineage>
        <taxon>Archaea</taxon>
        <taxon>Methanobacteriati</taxon>
        <taxon>Methanobacteriota</taxon>
        <taxon>Stenosarchaea group</taxon>
        <taxon>Halobacteria</taxon>
        <taxon>Halobacteriales</taxon>
        <taxon>Natrialbaceae</taxon>
        <taxon>Natronococcus</taxon>
    </lineage>
</organism>
<dbReference type="STRING" id="1227498.C492_15246"/>
<evidence type="ECO:0008006" key="3">
    <source>
        <dbReference type="Google" id="ProtNLM"/>
    </source>
</evidence>
<comment type="caution">
    <text evidence="1">The sequence shown here is derived from an EMBL/GenBank/DDBJ whole genome shotgun (WGS) entry which is preliminary data.</text>
</comment>
<evidence type="ECO:0000313" key="2">
    <source>
        <dbReference type="Proteomes" id="UP000011531"/>
    </source>
</evidence>
<evidence type="ECO:0000313" key="1">
    <source>
        <dbReference type="EMBL" id="ELY55825.1"/>
    </source>
</evidence>
<gene>
    <name evidence="1" type="ORF">C492_15246</name>
</gene>